<dbReference type="STRING" id="446860.AS188_00425"/>
<evidence type="ECO:0000256" key="1">
    <source>
        <dbReference type="SAM" id="MobiDB-lite"/>
    </source>
</evidence>
<dbReference type="Proteomes" id="UP000057181">
    <property type="component" value="Chromosome"/>
</dbReference>
<dbReference type="KEGG" id="kfv:AS188_00425"/>
<protein>
    <recommendedName>
        <fullName evidence="6">UBA domain-containing protein</fullName>
    </recommendedName>
</protein>
<accession>A0A0U3HTB5</accession>
<evidence type="ECO:0000313" key="3">
    <source>
        <dbReference type="EMBL" id="GEO93104.1"/>
    </source>
</evidence>
<feature type="region of interest" description="Disordered" evidence="1">
    <location>
        <begin position="65"/>
        <end position="100"/>
    </location>
</feature>
<proteinExistence type="predicted"/>
<evidence type="ECO:0008006" key="6">
    <source>
        <dbReference type="Google" id="ProtNLM"/>
    </source>
</evidence>
<dbReference type="AlphaFoldDB" id="A0A0U3HTB5"/>
<organism evidence="2 4">
    <name type="scientific">Kocuria flava</name>
    <dbReference type="NCBI Taxonomy" id="446860"/>
    <lineage>
        <taxon>Bacteria</taxon>
        <taxon>Bacillati</taxon>
        <taxon>Actinomycetota</taxon>
        <taxon>Actinomycetes</taxon>
        <taxon>Micrococcales</taxon>
        <taxon>Micrococcaceae</taxon>
        <taxon>Kocuria</taxon>
    </lineage>
</organism>
<dbReference type="EMBL" id="CP013254">
    <property type="protein sequence ID" value="ALU38464.1"/>
    <property type="molecule type" value="Genomic_DNA"/>
</dbReference>
<reference evidence="3 5" key="2">
    <citation type="submission" date="2019-07" db="EMBL/GenBank/DDBJ databases">
        <title>Whole genome shotgun sequence of Kocuria flava NBRC 107626.</title>
        <authorList>
            <person name="Hosoyama A."/>
            <person name="Uohara A."/>
            <person name="Ohji S."/>
            <person name="Ichikawa N."/>
        </authorList>
    </citation>
    <scope>NUCLEOTIDE SEQUENCE [LARGE SCALE GENOMIC DNA]</scope>
    <source>
        <strain evidence="3 5">NBRC 107626</strain>
    </source>
</reference>
<evidence type="ECO:0000313" key="2">
    <source>
        <dbReference type="EMBL" id="ALU38464.1"/>
    </source>
</evidence>
<feature type="compositionally biased region" description="Basic and acidic residues" evidence="1">
    <location>
        <begin position="70"/>
        <end position="84"/>
    </location>
</feature>
<name>A0A0U3HTB5_9MICC</name>
<reference evidence="2 4" key="1">
    <citation type="submission" date="2015-11" db="EMBL/GenBank/DDBJ databases">
        <title>Complete Genome Sequence of Kocuria flava strain HO-9041.</title>
        <authorList>
            <person name="Zhou M."/>
            <person name="Dai J."/>
        </authorList>
    </citation>
    <scope>NUCLEOTIDE SEQUENCE [LARGE SCALE GENOMIC DNA]</scope>
    <source>
        <strain evidence="2 4">HO-9041</strain>
    </source>
</reference>
<feature type="compositionally biased region" description="Polar residues" evidence="1">
    <location>
        <begin position="88"/>
        <end position="100"/>
    </location>
</feature>
<evidence type="ECO:0000313" key="4">
    <source>
        <dbReference type="Proteomes" id="UP000057181"/>
    </source>
</evidence>
<evidence type="ECO:0000313" key="5">
    <source>
        <dbReference type="Proteomes" id="UP000321155"/>
    </source>
</evidence>
<gene>
    <name evidence="2" type="ORF">AS188_00425</name>
    <name evidence="3" type="ORF">KFL01_24100</name>
</gene>
<dbReference type="EMBL" id="BJZR01000084">
    <property type="protein sequence ID" value="GEO93104.1"/>
    <property type="molecule type" value="Genomic_DNA"/>
</dbReference>
<sequence>MAMTTMYTPACNYRGRGADRAEDLEFLVAMGTPVCEILARLGFSSAEAARQVAIRHGKREAELYLNPHTASERAARAQKRKEAGRACQQWTQSTSGTSPD</sequence>
<keyword evidence="5" id="KW-1185">Reference proteome</keyword>
<dbReference type="Proteomes" id="UP000321155">
    <property type="component" value="Unassembled WGS sequence"/>
</dbReference>